<dbReference type="EMBL" id="CM029053">
    <property type="protein sequence ID" value="KAG2545647.1"/>
    <property type="molecule type" value="Genomic_DNA"/>
</dbReference>
<comment type="caution">
    <text evidence="1">The sequence shown here is derived from an EMBL/GenBank/DDBJ whole genome shotgun (WGS) entry which is preliminary data.</text>
</comment>
<dbReference type="PANTHER" id="PTHR13437:SF6">
    <property type="entry name" value="DUF632 DOMAIN-CONTAINING PROTEIN"/>
    <property type="match status" value="1"/>
</dbReference>
<dbReference type="PANTHER" id="PTHR13437">
    <property type="entry name" value="NUCLEOPORIN P58/P45 NUCLEOPORIN-LIKE PROTEIN 1"/>
    <property type="match status" value="1"/>
</dbReference>
<dbReference type="GO" id="GO:0017056">
    <property type="term" value="F:structural constituent of nuclear pore"/>
    <property type="evidence" value="ECO:0007669"/>
    <property type="project" value="InterPro"/>
</dbReference>
<keyword evidence="2" id="KW-1185">Reference proteome</keyword>
<dbReference type="GO" id="GO:0005643">
    <property type="term" value="C:nuclear pore"/>
    <property type="evidence" value="ECO:0007669"/>
    <property type="project" value="InterPro"/>
</dbReference>
<proteinExistence type="predicted"/>
<protein>
    <submittedName>
        <fullName evidence="1">Uncharacterized protein</fullName>
    </submittedName>
</protein>
<dbReference type="GO" id="GO:0008139">
    <property type="term" value="F:nuclear localization sequence binding"/>
    <property type="evidence" value="ECO:0007669"/>
    <property type="project" value="InterPro"/>
</dbReference>
<name>A0A8T0N8W6_PANVG</name>
<gene>
    <name evidence="1" type="ORF">PVAP13_9KG225100</name>
</gene>
<dbReference type="Proteomes" id="UP000823388">
    <property type="component" value="Chromosome 9K"/>
</dbReference>
<accession>A0A8T0N8W6</accession>
<reference evidence="1" key="1">
    <citation type="submission" date="2020-05" db="EMBL/GenBank/DDBJ databases">
        <title>WGS assembly of Panicum virgatum.</title>
        <authorList>
            <person name="Lovell J.T."/>
            <person name="Jenkins J."/>
            <person name="Shu S."/>
            <person name="Juenger T.E."/>
            <person name="Schmutz J."/>
        </authorList>
    </citation>
    <scope>NUCLEOTIDE SEQUENCE</scope>
    <source>
        <strain evidence="1">AP13</strain>
    </source>
</reference>
<sequence length="514" mass="56935">MPGLDWDLNLDPELQAAARRLSFSDADFPSSRCGLSDLKVPHPNPIFHATSRNQSRLPTISENTSDELAATQAPALEQCTGPPLSLGTAGWLYQGRGETPTPTAGAPVATSLPLASPGSSQSQQFLDAGAAARMLEQRRQAELLGSFGEHQQRRQQGLAADAGLQQAAAAARPQPQVLMLYTVDGGAAGYDTKWDELHPVSQGLLLQIEDNIREYRYDSEQLDECSHLDDLSPFNFEFDAGQITQEAASISTIMDREKISIESLMTVIKEIIWNTDFAIRSYVKLRPRFVRLSAGIANHSGSSDAQTDFSQLLTMAPSFHRYSSAARRPSPFVQHTVARFEDQLGECCKWILELEQRVQMKDKTFAEPLESLSKVVSNIHDYLMHVASKVEHNHQSAETMKTQYLKDRRCRDDWSNPFHKANRREEAKQQATAGIIHPMLHLSPLGQPTTLVAVPMISSQLQQTLFPIVATSPSSYPDVPLPSVLPSFSTQTSPAPLNKSWHPIFCYVTFLNTI</sequence>
<dbReference type="AlphaFoldDB" id="A0A8T0N8W6"/>
<dbReference type="InterPro" id="IPR024882">
    <property type="entry name" value="NUP58/p45/49"/>
</dbReference>
<evidence type="ECO:0000313" key="1">
    <source>
        <dbReference type="EMBL" id="KAG2545647.1"/>
    </source>
</evidence>
<organism evidence="1 2">
    <name type="scientific">Panicum virgatum</name>
    <name type="common">Blackwell switchgrass</name>
    <dbReference type="NCBI Taxonomy" id="38727"/>
    <lineage>
        <taxon>Eukaryota</taxon>
        <taxon>Viridiplantae</taxon>
        <taxon>Streptophyta</taxon>
        <taxon>Embryophyta</taxon>
        <taxon>Tracheophyta</taxon>
        <taxon>Spermatophyta</taxon>
        <taxon>Magnoliopsida</taxon>
        <taxon>Liliopsida</taxon>
        <taxon>Poales</taxon>
        <taxon>Poaceae</taxon>
        <taxon>PACMAD clade</taxon>
        <taxon>Panicoideae</taxon>
        <taxon>Panicodae</taxon>
        <taxon>Paniceae</taxon>
        <taxon>Panicinae</taxon>
        <taxon>Panicum</taxon>
        <taxon>Panicum sect. Hiantes</taxon>
    </lineage>
</organism>
<evidence type="ECO:0000313" key="2">
    <source>
        <dbReference type="Proteomes" id="UP000823388"/>
    </source>
</evidence>
<dbReference type="Gene3D" id="6.10.140.1350">
    <property type="match status" value="1"/>
</dbReference>